<name>A0A179HD49_PURLI</name>
<proteinExistence type="predicted"/>
<feature type="region of interest" description="Disordered" evidence="1">
    <location>
        <begin position="69"/>
        <end position="105"/>
    </location>
</feature>
<comment type="caution">
    <text evidence="2">The sequence shown here is derived from an EMBL/GenBank/DDBJ whole genome shotgun (WGS) entry which is preliminary data.</text>
</comment>
<evidence type="ECO:0000313" key="3">
    <source>
        <dbReference type="Proteomes" id="UP000078340"/>
    </source>
</evidence>
<reference evidence="2 3" key="1">
    <citation type="submission" date="2016-02" db="EMBL/GenBank/DDBJ databases">
        <title>Biosynthesis of antibiotic leucinostatins and their inhibition on Phytophthora in bio-control Purpureocillium lilacinum.</title>
        <authorList>
            <person name="Wang G."/>
            <person name="Liu Z."/>
            <person name="Lin R."/>
            <person name="Li E."/>
            <person name="Mao Z."/>
            <person name="Ling J."/>
            <person name="Yin W."/>
            <person name="Xie B."/>
        </authorList>
    </citation>
    <scope>NUCLEOTIDE SEQUENCE [LARGE SCALE GENOMIC DNA]</scope>
    <source>
        <strain evidence="2">PLFJ-1</strain>
    </source>
</reference>
<sequence length="105" mass="11593">MAAARLLPYPRCRFQFRRLLGLWGFTTTTHRSARTYILRTCIPVGNETEGTPRAPSTLVYTCTVRTTLVRPSSSSPPCLGPPSPPLSPSLRECGVRNTPYGATRQ</sequence>
<dbReference type="Proteomes" id="UP000078340">
    <property type="component" value="Unassembled WGS sequence"/>
</dbReference>
<evidence type="ECO:0000256" key="1">
    <source>
        <dbReference type="SAM" id="MobiDB-lite"/>
    </source>
</evidence>
<protein>
    <submittedName>
        <fullName evidence="2">Uncharacterized protein</fullName>
    </submittedName>
</protein>
<accession>A0A179HD49</accession>
<evidence type="ECO:0000313" key="2">
    <source>
        <dbReference type="EMBL" id="OAQ88296.1"/>
    </source>
</evidence>
<organism evidence="2 3">
    <name type="scientific">Purpureocillium lilacinum</name>
    <name type="common">Paecilomyces lilacinus</name>
    <dbReference type="NCBI Taxonomy" id="33203"/>
    <lineage>
        <taxon>Eukaryota</taxon>
        <taxon>Fungi</taxon>
        <taxon>Dikarya</taxon>
        <taxon>Ascomycota</taxon>
        <taxon>Pezizomycotina</taxon>
        <taxon>Sordariomycetes</taxon>
        <taxon>Hypocreomycetidae</taxon>
        <taxon>Hypocreales</taxon>
        <taxon>Ophiocordycipitaceae</taxon>
        <taxon>Purpureocillium</taxon>
    </lineage>
</organism>
<feature type="compositionally biased region" description="Pro residues" evidence="1">
    <location>
        <begin position="78"/>
        <end position="87"/>
    </location>
</feature>
<dbReference type="EMBL" id="LSBI01000006">
    <property type="protein sequence ID" value="OAQ88296.1"/>
    <property type="molecule type" value="Genomic_DNA"/>
</dbReference>
<gene>
    <name evidence="2" type="ORF">VFPFJ_06761</name>
</gene>
<dbReference type="AlphaFoldDB" id="A0A179HD49"/>